<protein>
    <submittedName>
        <fullName evidence="2">Uncharacterized protein</fullName>
    </submittedName>
</protein>
<sequence>MDLPLRVAPGVRLRSSASGLRAVIDDATRGAGGPGALGVGARPHSAGDAKDGRGARAQQLVDLERRARAAQEAEDLHGLQSVEGTLTSLHLDNHPLRRRPDSSTSTTLPAKERAMLERKALRAAQPEVSVFKRAARAKAKAQAETEADHFVRTLDVARSVITQHRAAVVDDQWHALADHEPHTVIAELEAEFAAAESSCTCVDAGRHPDTSRAYVTVVVRYPTLDVVAERGPGASSSGRGMLRRRTPSERNALYLSAIGSFALATVKRVISVAVATDDVHLVVVRTPDAGAGLEPVYVGTLTREDVTLRPLLSDGAPLVLASAVRPTRFEGPAKDLVALDADPAVLALVARCVEALEDHELDAVLEGAAD</sequence>
<reference evidence="3" key="1">
    <citation type="journal article" date="2019" name="Int. J. Syst. Evol. Microbiol.">
        <title>The Global Catalogue of Microorganisms (GCM) 10K type strain sequencing project: providing services to taxonomists for standard genome sequencing and annotation.</title>
        <authorList>
            <consortium name="The Broad Institute Genomics Platform"/>
            <consortium name="The Broad Institute Genome Sequencing Center for Infectious Disease"/>
            <person name="Wu L."/>
            <person name="Ma J."/>
        </authorList>
    </citation>
    <scope>NUCLEOTIDE SEQUENCE [LARGE SCALE GENOMIC DNA]</scope>
    <source>
        <strain evidence="3">JCM 15628</strain>
    </source>
</reference>
<dbReference type="EMBL" id="BAAAPU010000007">
    <property type="protein sequence ID" value="GAA1979779.1"/>
    <property type="molecule type" value="Genomic_DNA"/>
</dbReference>
<dbReference type="Proteomes" id="UP001500013">
    <property type="component" value="Unassembled WGS sequence"/>
</dbReference>
<evidence type="ECO:0000313" key="2">
    <source>
        <dbReference type="EMBL" id="GAA1979779.1"/>
    </source>
</evidence>
<keyword evidence="3" id="KW-1185">Reference proteome</keyword>
<dbReference type="RefSeq" id="WP_344061498.1">
    <property type="nucleotide sequence ID" value="NZ_BAAAPU010000007.1"/>
</dbReference>
<evidence type="ECO:0000313" key="3">
    <source>
        <dbReference type="Proteomes" id="UP001500013"/>
    </source>
</evidence>
<accession>A0ABP5DJ73</accession>
<name>A0ABP5DJ73_9MICO</name>
<comment type="caution">
    <text evidence="2">The sequence shown here is derived from an EMBL/GenBank/DDBJ whole genome shotgun (WGS) entry which is preliminary data.</text>
</comment>
<proteinExistence type="predicted"/>
<feature type="compositionally biased region" description="Basic and acidic residues" evidence="1">
    <location>
        <begin position="45"/>
        <end position="54"/>
    </location>
</feature>
<evidence type="ECO:0000256" key="1">
    <source>
        <dbReference type="SAM" id="MobiDB-lite"/>
    </source>
</evidence>
<organism evidence="2 3">
    <name type="scientific">Terrabacter lapilli</name>
    <dbReference type="NCBI Taxonomy" id="436231"/>
    <lineage>
        <taxon>Bacteria</taxon>
        <taxon>Bacillati</taxon>
        <taxon>Actinomycetota</taxon>
        <taxon>Actinomycetes</taxon>
        <taxon>Micrococcales</taxon>
        <taxon>Intrasporangiaceae</taxon>
        <taxon>Terrabacter</taxon>
    </lineage>
</organism>
<gene>
    <name evidence="2" type="ORF">GCM10009817_20560</name>
</gene>
<feature type="region of interest" description="Disordered" evidence="1">
    <location>
        <begin position="26"/>
        <end position="55"/>
    </location>
</feature>